<feature type="region of interest" description="Disordered" evidence="1">
    <location>
        <begin position="101"/>
        <end position="121"/>
    </location>
</feature>
<sequence length="295" mass="33753">MDQINISLYVRSCVKIFFVSKYLQSFWIARFAGGARRRISGDEVKTRGFIMDIDDGDSSLRCSGIKRVTEVQKSSRKRGKGFRCITDQMLCESHSSEENFQELRKESRKSTQVIEEKPARMEEESRSASSKFWQKDVMARQIPKERFAMIWYAAFEEEVEKGLLSALRATGGIREHSSAVRKLHVSMKRGMEETFPSRVADAGTRYWWEYTASEVFFKVMVSMLESSKDSCSRISNRLFIFFTDVIQLSGGYLRNAATRSGLRALTLKQENAVGALIEYDRASSGYKGEKSTSEE</sequence>
<gene>
    <name evidence="2" type="ORF">R1sor_012153</name>
</gene>
<evidence type="ECO:0000256" key="1">
    <source>
        <dbReference type="SAM" id="MobiDB-lite"/>
    </source>
</evidence>
<evidence type="ECO:0000313" key="2">
    <source>
        <dbReference type="EMBL" id="KAL3698077.1"/>
    </source>
</evidence>
<protein>
    <submittedName>
        <fullName evidence="2">Uncharacterized protein</fullName>
    </submittedName>
</protein>
<dbReference type="AlphaFoldDB" id="A0ABD3I5N9"/>
<dbReference type="Proteomes" id="UP001633002">
    <property type="component" value="Unassembled WGS sequence"/>
</dbReference>
<name>A0ABD3I5N9_9MARC</name>
<organism evidence="2 3">
    <name type="scientific">Riccia sorocarpa</name>
    <dbReference type="NCBI Taxonomy" id="122646"/>
    <lineage>
        <taxon>Eukaryota</taxon>
        <taxon>Viridiplantae</taxon>
        <taxon>Streptophyta</taxon>
        <taxon>Embryophyta</taxon>
        <taxon>Marchantiophyta</taxon>
        <taxon>Marchantiopsida</taxon>
        <taxon>Marchantiidae</taxon>
        <taxon>Marchantiales</taxon>
        <taxon>Ricciaceae</taxon>
        <taxon>Riccia</taxon>
    </lineage>
</organism>
<accession>A0ABD3I5N9</accession>
<dbReference type="EMBL" id="JBJQOH010000002">
    <property type="protein sequence ID" value="KAL3698077.1"/>
    <property type="molecule type" value="Genomic_DNA"/>
</dbReference>
<evidence type="ECO:0000313" key="3">
    <source>
        <dbReference type="Proteomes" id="UP001633002"/>
    </source>
</evidence>
<reference evidence="2 3" key="1">
    <citation type="submission" date="2024-09" db="EMBL/GenBank/DDBJ databases">
        <title>Chromosome-scale assembly of Riccia sorocarpa.</title>
        <authorList>
            <person name="Paukszto L."/>
        </authorList>
    </citation>
    <scope>NUCLEOTIDE SEQUENCE [LARGE SCALE GENOMIC DNA]</scope>
    <source>
        <strain evidence="2">LP-2024</strain>
        <tissue evidence="2">Aerial parts of the thallus</tissue>
    </source>
</reference>
<proteinExistence type="predicted"/>
<comment type="caution">
    <text evidence="2">The sequence shown here is derived from an EMBL/GenBank/DDBJ whole genome shotgun (WGS) entry which is preliminary data.</text>
</comment>
<keyword evidence="3" id="KW-1185">Reference proteome</keyword>